<comment type="caution">
    <text evidence="1">The sequence shown here is derived from an EMBL/GenBank/DDBJ whole genome shotgun (WGS) entry which is preliminary data.</text>
</comment>
<sequence>MEKLRQLELEQLQWEQEALVMPEVRPAPFISADSRNHQQDLNRALFLSFESVKTEFSDLDGLSWSRYPVPLVINPWVRFQPTPLPATLTATP</sequence>
<organism evidence="1 2">
    <name type="scientific">Boletus edulis BED1</name>
    <dbReference type="NCBI Taxonomy" id="1328754"/>
    <lineage>
        <taxon>Eukaryota</taxon>
        <taxon>Fungi</taxon>
        <taxon>Dikarya</taxon>
        <taxon>Basidiomycota</taxon>
        <taxon>Agaricomycotina</taxon>
        <taxon>Agaricomycetes</taxon>
        <taxon>Agaricomycetidae</taxon>
        <taxon>Boletales</taxon>
        <taxon>Boletineae</taxon>
        <taxon>Boletaceae</taxon>
        <taxon>Boletoideae</taxon>
        <taxon>Boletus</taxon>
    </lineage>
</organism>
<evidence type="ECO:0000313" key="2">
    <source>
        <dbReference type="Proteomes" id="UP001194468"/>
    </source>
</evidence>
<keyword evidence="2" id="KW-1185">Reference proteome</keyword>
<proteinExistence type="predicted"/>
<dbReference type="Proteomes" id="UP001194468">
    <property type="component" value="Unassembled WGS sequence"/>
</dbReference>
<evidence type="ECO:0000313" key="1">
    <source>
        <dbReference type="EMBL" id="KAF8419620.1"/>
    </source>
</evidence>
<reference evidence="1" key="1">
    <citation type="submission" date="2019-10" db="EMBL/GenBank/DDBJ databases">
        <authorList>
            <consortium name="DOE Joint Genome Institute"/>
            <person name="Kuo A."/>
            <person name="Miyauchi S."/>
            <person name="Kiss E."/>
            <person name="Drula E."/>
            <person name="Kohler A."/>
            <person name="Sanchez-Garcia M."/>
            <person name="Andreopoulos B."/>
            <person name="Barry K.W."/>
            <person name="Bonito G."/>
            <person name="Buee M."/>
            <person name="Carver A."/>
            <person name="Chen C."/>
            <person name="Cichocki N."/>
            <person name="Clum A."/>
            <person name="Culley D."/>
            <person name="Crous P.W."/>
            <person name="Fauchery L."/>
            <person name="Girlanda M."/>
            <person name="Hayes R."/>
            <person name="Keri Z."/>
            <person name="LaButti K."/>
            <person name="Lipzen A."/>
            <person name="Lombard V."/>
            <person name="Magnuson J."/>
            <person name="Maillard F."/>
            <person name="Morin E."/>
            <person name="Murat C."/>
            <person name="Nolan M."/>
            <person name="Ohm R."/>
            <person name="Pangilinan J."/>
            <person name="Pereira M."/>
            <person name="Perotto S."/>
            <person name="Peter M."/>
            <person name="Riley R."/>
            <person name="Sitrit Y."/>
            <person name="Stielow B."/>
            <person name="Szollosi G."/>
            <person name="Zifcakova L."/>
            <person name="Stursova M."/>
            <person name="Spatafora J.W."/>
            <person name="Tedersoo L."/>
            <person name="Vaario L.-M."/>
            <person name="Yamada A."/>
            <person name="Yan M."/>
            <person name="Wang P."/>
            <person name="Xu J."/>
            <person name="Bruns T."/>
            <person name="Baldrian P."/>
            <person name="Vilgalys R."/>
            <person name="Henrissat B."/>
            <person name="Grigoriev I.V."/>
            <person name="Hibbett D."/>
            <person name="Nagy L.G."/>
            <person name="Martin F.M."/>
        </authorList>
    </citation>
    <scope>NUCLEOTIDE SEQUENCE</scope>
    <source>
        <strain evidence="1">BED1</strain>
    </source>
</reference>
<name>A0AAD4G6Q3_BOLED</name>
<dbReference type="AlphaFoldDB" id="A0AAD4G6Q3"/>
<protein>
    <submittedName>
        <fullName evidence="1">Uncharacterized protein</fullName>
    </submittedName>
</protein>
<dbReference type="EMBL" id="WHUW01000172">
    <property type="protein sequence ID" value="KAF8419620.1"/>
    <property type="molecule type" value="Genomic_DNA"/>
</dbReference>
<reference evidence="1" key="2">
    <citation type="journal article" date="2020" name="Nat. Commun.">
        <title>Large-scale genome sequencing of mycorrhizal fungi provides insights into the early evolution of symbiotic traits.</title>
        <authorList>
            <person name="Miyauchi S."/>
            <person name="Kiss E."/>
            <person name="Kuo A."/>
            <person name="Drula E."/>
            <person name="Kohler A."/>
            <person name="Sanchez-Garcia M."/>
            <person name="Morin E."/>
            <person name="Andreopoulos B."/>
            <person name="Barry K.W."/>
            <person name="Bonito G."/>
            <person name="Buee M."/>
            <person name="Carver A."/>
            <person name="Chen C."/>
            <person name="Cichocki N."/>
            <person name="Clum A."/>
            <person name="Culley D."/>
            <person name="Crous P.W."/>
            <person name="Fauchery L."/>
            <person name="Girlanda M."/>
            <person name="Hayes R.D."/>
            <person name="Keri Z."/>
            <person name="LaButti K."/>
            <person name="Lipzen A."/>
            <person name="Lombard V."/>
            <person name="Magnuson J."/>
            <person name="Maillard F."/>
            <person name="Murat C."/>
            <person name="Nolan M."/>
            <person name="Ohm R.A."/>
            <person name="Pangilinan J."/>
            <person name="Pereira M.F."/>
            <person name="Perotto S."/>
            <person name="Peter M."/>
            <person name="Pfister S."/>
            <person name="Riley R."/>
            <person name="Sitrit Y."/>
            <person name="Stielow J.B."/>
            <person name="Szollosi G."/>
            <person name="Zifcakova L."/>
            <person name="Stursova M."/>
            <person name="Spatafora J.W."/>
            <person name="Tedersoo L."/>
            <person name="Vaario L.M."/>
            <person name="Yamada A."/>
            <person name="Yan M."/>
            <person name="Wang P."/>
            <person name="Xu J."/>
            <person name="Bruns T."/>
            <person name="Baldrian P."/>
            <person name="Vilgalys R."/>
            <person name="Dunand C."/>
            <person name="Henrissat B."/>
            <person name="Grigoriev I.V."/>
            <person name="Hibbett D."/>
            <person name="Nagy L.G."/>
            <person name="Martin F.M."/>
        </authorList>
    </citation>
    <scope>NUCLEOTIDE SEQUENCE</scope>
    <source>
        <strain evidence="1">BED1</strain>
    </source>
</reference>
<accession>A0AAD4G6Q3</accession>
<gene>
    <name evidence="1" type="ORF">L210DRAFT_3576546</name>
</gene>